<feature type="transmembrane region" description="Helical" evidence="7">
    <location>
        <begin position="6"/>
        <end position="25"/>
    </location>
</feature>
<dbReference type="OrthoDB" id="1844152at2759"/>
<dbReference type="InterPro" id="IPR002403">
    <property type="entry name" value="Cyt_P450_E_grp-IV"/>
</dbReference>
<name>A0A8H5D115_9AGAR</name>
<evidence type="ECO:0000313" key="8">
    <source>
        <dbReference type="EMBL" id="KAF5350746.1"/>
    </source>
</evidence>
<keyword evidence="5 6" id="KW-0408">Iron</keyword>
<dbReference type="GO" id="GO:0020037">
    <property type="term" value="F:heme binding"/>
    <property type="evidence" value="ECO:0007669"/>
    <property type="project" value="InterPro"/>
</dbReference>
<gene>
    <name evidence="8" type="ORF">D9758_010373</name>
</gene>
<proteinExistence type="inferred from homology"/>
<dbReference type="GO" id="GO:0004497">
    <property type="term" value="F:monooxygenase activity"/>
    <property type="evidence" value="ECO:0007669"/>
    <property type="project" value="InterPro"/>
</dbReference>
<dbReference type="GO" id="GO:0005506">
    <property type="term" value="F:iron ion binding"/>
    <property type="evidence" value="ECO:0007669"/>
    <property type="project" value="InterPro"/>
</dbReference>
<keyword evidence="6" id="KW-0349">Heme</keyword>
<dbReference type="Gene3D" id="1.10.630.10">
    <property type="entry name" value="Cytochrome P450"/>
    <property type="match status" value="1"/>
</dbReference>
<evidence type="ECO:0000256" key="3">
    <source>
        <dbReference type="ARBA" id="ARBA00022723"/>
    </source>
</evidence>
<dbReference type="InterPro" id="IPR001128">
    <property type="entry name" value="Cyt_P450"/>
</dbReference>
<keyword evidence="7" id="KW-0812">Transmembrane</keyword>
<evidence type="ECO:0000256" key="6">
    <source>
        <dbReference type="PIRSR" id="PIRSR602403-1"/>
    </source>
</evidence>
<dbReference type="PRINTS" id="PR00465">
    <property type="entry name" value="EP450IV"/>
</dbReference>
<keyword evidence="4" id="KW-0560">Oxidoreductase</keyword>
<dbReference type="PANTHER" id="PTHR46206">
    <property type="entry name" value="CYTOCHROME P450"/>
    <property type="match status" value="1"/>
</dbReference>
<keyword evidence="7" id="KW-0472">Membrane</keyword>
<evidence type="ECO:0000313" key="9">
    <source>
        <dbReference type="Proteomes" id="UP000559256"/>
    </source>
</evidence>
<dbReference type="EMBL" id="JAACJM010000073">
    <property type="protein sequence ID" value="KAF5350746.1"/>
    <property type="molecule type" value="Genomic_DNA"/>
</dbReference>
<keyword evidence="7" id="KW-1133">Transmembrane helix</keyword>
<evidence type="ECO:0000256" key="2">
    <source>
        <dbReference type="ARBA" id="ARBA00010617"/>
    </source>
</evidence>
<evidence type="ECO:0000256" key="1">
    <source>
        <dbReference type="ARBA" id="ARBA00001971"/>
    </source>
</evidence>
<evidence type="ECO:0000256" key="7">
    <source>
        <dbReference type="SAM" id="Phobius"/>
    </source>
</evidence>
<feature type="transmembrane region" description="Helical" evidence="7">
    <location>
        <begin position="239"/>
        <end position="259"/>
    </location>
</feature>
<feature type="transmembrane region" description="Helical" evidence="7">
    <location>
        <begin position="295"/>
        <end position="321"/>
    </location>
</feature>
<dbReference type="AlphaFoldDB" id="A0A8H5D115"/>
<reference evidence="8 9" key="1">
    <citation type="journal article" date="2020" name="ISME J.">
        <title>Uncovering the hidden diversity of litter-decomposition mechanisms in mushroom-forming fungi.</title>
        <authorList>
            <person name="Floudas D."/>
            <person name="Bentzer J."/>
            <person name="Ahren D."/>
            <person name="Johansson T."/>
            <person name="Persson P."/>
            <person name="Tunlid A."/>
        </authorList>
    </citation>
    <scope>NUCLEOTIDE SEQUENCE [LARGE SCALE GENOMIC DNA]</scope>
    <source>
        <strain evidence="8 9">CBS 291.85</strain>
    </source>
</reference>
<comment type="similarity">
    <text evidence="2">Belongs to the cytochrome P450 family.</text>
</comment>
<dbReference type="InterPro" id="IPR036396">
    <property type="entry name" value="Cyt_P450_sf"/>
</dbReference>
<keyword evidence="9" id="KW-1185">Reference proteome</keyword>
<dbReference type="SUPFAM" id="SSF48264">
    <property type="entry name" value="Cytochrome P450"/>
    <property type="match status" value="1"/>
</dbReference>
<organism evidence="8 9">
    <name type="scientific">Tetrapyrgos nigripes</name>
    <dbReference type="NCBI Taxonomy" id="182062"/>
    <lineage>
        <taxon>Eukaryota</taxon>
        <taxon>Fungi</taxon>
        <taxon>Dikarya</taxon>
        <taxon>Basidiomycota</taxon>
        <taxon>Agaricomycotina</taxon>
        <taxon>Agaricomycetes</taxon>
        <taxon>Agaricomycetidae</taxon>
        <taxon>Agaricales</taxon>
        <taxon>Marasmiineae</taxon>
        <taxon>Marasmiaceae</taxon>
        <taxon>Tetrapyrgos</taxon>
    </lineage>
</organism>
<evidence type="ECO:0000256" key="4">
    <source>
        <dbReference type="ARBA" id="ARBA00023002"/>
    </source>
</evidence>
<comment type="caution">
    <text evidence="8">The sequence shown here is derived from an EMBL/GenBank/DDBJ whole genome shotgun (WGS) entry which is preliminary data.</text>
</comment>
<sequence length="502" mass="56637">MPSFYPFVVGGIGLLSARFLVRTLLRSQGTGKDLKGNLPPIVSLSEEDIYQHPGEAYEKAIEKYGPVVGVVRKNQLEYIIDHTLIAQVLTTDAMFSFEHATLRMLNLTFLLSLPRSFAKELDTIVQESITGNMDHIVNSLVPIFQRHMTSLTNSRSSGSDYNSKSERRESNAIPVDLESIVHLMMAESMLTIIFGKKHATPEAIHAVEKVAADIATVTGIFQNLGYFSRNFPGLWRRLIWLKITIFSVPYYLRIGYIAFKEMSSRESNDSESILDICAKRYKAKNGGYVPFLDKIWIIVVMLGLIFASVHQTAVVIVWVLFELATRPQFLENFRKEVADQINEDGDLCLNYTALKNAQHLDSFIREVMRTKGDTLLTSRLTTADVPLAGYIIPKGSFVAPLATRSHMNEEYHGKNAKEFIGDRWVGTQKPAVMVSNSYFPFGLGRWACPGRFLAVAEIKMAVLYLITYATPCLKDDKYRIRDPLNITSVPPEGEFLLYPIRK</sequence>
<feature type="binding site" description="axial binding residue" evidence="6">
    <location>
        <position position="448"/>
    </location>
    <ligand>
        <name>heme</name>
        <dbReference type="ChEBI" id="CHEBI:30413"/>
    </ligand>
    <ligandPart>
        <name>Fe</name>
        <dbReference type="ChEBI" id="CHEBI:18248"/>
    </ligandPart>
</feature>
<protein>
    <recommendedName>
        <fullName evidence="10">Cytochrome P450</fullName>
    </recommendedName>
</protein>
<dbReference type="PANTHER" id="PTHR46206:SF7">
    <property type="entry name" value="P450, PUTATIVE (EUROFUNG)-RELATED"/>
    <property type="match status" value="1"/>
</dbReference>
<evidence type="ECO:0008006" key="10">
    <source>
        <dbReference type="Google" id="ProtNLM"/>
    </source>
</evidence>
<comment type="cofactor">
    <cofactor evidence="1 6">
        <name>heme</name>
        <dbReference type="ChEBI" id="CHEBI:30413"/>
    </cofactor>
</comment>
<evidence type="ECO:0000256" key="5">
    <source>
        <dbReference type="ARBA" id="ARBA00023004"/>
    </source>
</evidence>
<dbReference type="GO" id="GO:0016705">
    <property type="term" value="F:oxidoreductase activity, acting on paired donors, with incorporation or reduction of molecular oxygen"/>
    <property type="evidence" value="ECO:0007669"/>
    <property type="project" value="InterPro"/>
</dbReference>
<keyword evidence="3 6" id="KW-0479">Metal-binding</keyword>
<dbReference type="Pfam" id="PF00067">
    <property type="entry name" value="p450"/>
    <property type="match status" value="1"/>
</dbReference>
<accession>A0A8H5D115</accession>
<dbReference type="Proteomes" id="UP000559256">
    <property type="component" value="Unassembled WGS sequence"/>
</dbReference>